<feature type="region of interest" description="Disordered" evidence="1">
    <location>
        <begin position="51"/>
        <end position="73"/>
    </location>
</feature>
<sequence length="103" mass="11229">MSEAVAEGEQGEQGPSQPPHARTRTRTLYMSHRVQVHLVEREGEVKTYFVESEGDEGGGRVKLPLPAAGQRWGTGGRQATAYAAARTPLESWRALVQATPTRS</sequence>
<protein>
    <submittedName>
        <fullName evidence="2">Uncharacterized protein</fullName>
    </submittedName>
</protein>
<evidence type="ECO:0000313" key="2">
    <source>
        <dbReference type="EMBL" id="CAD9714407.1"/>
    </source>
</evidence>
<accession>A0A7S2SZU6</accession>
<reference evidence="2" key="1">
    <citation type="submission" date="2021-01" db="EMBL/GenBank/DDBJ databases">
        <authorList>
            <person name="Corre E."/>
            <person name="Pelletier E."/>
            <person name="Niang G."/>
            <person name="Scheremetjew M."/>
            <person name="Finn R."/>
            <person name="Kale V."/>
            <person name="Holt S."/>
            <person name="Cochrane G."/>
            <person name="Meng A."/>
            <person name="Brown T."/>
            <person name="Cohen L."/>
        </authorList>
    </citation>
    <scope>NUCLEOTIDE SEQUENCE</scope>
    <source>
        <strain evidence="2">CCMP1205</strain>
    </source>
</reference>
<name>A0A7S2SZU6_9CHLO</name>
<feature type="region of interest" description="Disordered" evidence="1">
    <location>
        <begin position="1"/>
        <end position="24"/>
    </location>
</feature>
<evidence type="ECO:0000256" key="1">
    <source>
        <dbReference type="SAM" id="MobiDB-lite"/>
    </source>
</evidence>
<dbReference type="EMBL" id="HBHL01005008">
    <property type="protein sequence ID" value="CAD9714407.1"/>
    <property type="molecule type" value="Transcribed_RNA"/>
</dbReference>
<organism evidence="2">
    <name type="scientific">Chloropicon primus</name>
    <dbReference type="NCBI Taxonomy" id="1764295"/>
    <lineage>
        <taxon>Eukaryota</taxon>
        <taxon>Viridiplantae</taxon>
        <taxon>Chlorophyta</taxon>
        <taxon>Chloropicophyceae</taxon>
        <taxon>Chloropicales</taxon>
        <taxon>Chloropicaceae</taxon>
        <taxon>Chloropicon</taxon>
    </lineage>
</organism>
<gene>
    <name evidence="2" type="ORF">CPRI1469_LOCUS3260</name>
</gene>
<proteinExistence type="predicted"/>
<dbReference type="AlphaFoldDB" id="A0A7S2SZU6"/>